<dbReference type="EMBL" id="BSOH01000005">
    <property type="protein sequence ID" value="GLR16386.1"/>
    <property type="molecule type" value="Genomic_DNA"/>
</dbReference>
<sequence length="560" mass="61943">MKGLLFSIFILTAVLGSSQDPTELPLFSIEQLQYKGGFRLPASTFGVSSLNYSQGPIEYNKDNHSLYIVSHTYQQAIAEFAIPEMIATDVLSELNMAGNPIQNFSSVLGRAETGNVDNIDRIGGMEYIDHTLIVNGYQYYDAGGNVTVSTIMVDDSDDLENATVKGFYSYDARAGNTSGWISPIPEEWQSILSGTHITGQSSGIPIISRTSVGPTAYSFDAGIFSGEIENPVETSQLLDFSYPNGIHEDLSNSEGENDKWTHLSQATYGFIVPGTRTYLTIGKSGGHESGVCYKCTQDNGNLCGGYCTPVAADNYQYYWLWDMNDLIEVMNGERVAYDVQPYDYGQFNTPFQNGFKVIGGGSYDPESNILYLSINGADREQGTYSNPPVIVAYEPVQSAVVPVEWLSFDVLIKDEIPVLSWSVGHEKDTEVFEIERKSTLDYETIGNVLGSQSGSYQFQDRNAPNGQLEYRIKQVDFNGDYSYSETRVIDLRQSSTIFVSPNPVDDILTIHSKEPVFARLISVSGAELFHNTTNQIDLSDYASGLYLLIINGQHYKILKN</sequence>
<dbReference type="InterPro" id="IPR026444">
    <property type="entry name" value="Secre_tail"/>
</dbReference>
<dbReference type="AlphaFoldDB" id="A0AA37SPA3"/>
<feature type="domain" description="Secretion system C-terminal sorting" evidence="1">
    <location>
        <begin position="500"/>
        <end position="557"/>
    </location>
</feature>
<dbReference type="Proteomes" id="UP001156666">
    <property type="component" value="Unassembled WGS sequence"/>
</dbReference>
<protein>
    <recommendedName>
        <fullName evidence="1">Secretion system C-terminal sorting domain-containing protein</fullName>
    </recommendedName>
</protein>
<keyword evidence="3" id="KW-1185">Reference proteome</keyword>
<evidence type="ECO:0000313" key="2">
    <source>
        <dbReference type="EMBL" id="GLR16386.1"/>
    </source>
</evidence>
<proteinExistence type="predicted"/>
<dbReference type="RefSeq" id="WP_235293192.1">
    <property type="nucleotide sequence ID" value="NZ_BSOH01000005.1"/>
</dbReference>
<evidence type="ECO:0000259" key="1">
    <source>
        <dbReference type="Pfam" id="PF18962"/>
    </source>
</evidence>
<gene>
    <name evidence="2" type="ORF">GCM10007940_10010</name>
</gene>
<organism evidence="2 3">
    <name type="scientific">Portibacter lacus</name>
    <dbReference type="NCBI Taxonomy" id="1099794"/>
    <lineage>
        <taxon>Bacteria</taxon>
        <taxon>Pseudomonadati</taxon>
        <taxon>Bacteroidota</taxon>
        <taxon>Saprospiria</taxon>
        <taxon>Saprospirales</taxon>
        <taxon>Haliscomenobacteraceae</taxon>
        <taxon>Portibacter</taxon>
    </lineage>
</organism>
<evidence type="ECO:0000313" key="3">
    <source>
        <dbReference type="Proteomes" id="UP001156666"/>
    </source>
</evidence>
<reference evidence="2" key="1">
    <citation type="journal article" date="2014" name="Int. J. Syst. Evol. Microbiol.">
        <title>Complete genome sequence of Corynebacterium casei LMG S-19264T (=DSM 44701T), isolated from a smear-ripened cheese.</title>
        <authorList>
            <consortium name="US DOE Joint Genome Institute (JGI-PGF)"/>
            <person name="Walter F."/>
            <person name="Albersmeier A."/>
            <person name="Kalinowski J."/>
            <person name="Ruckert C."/>
        </authorList>
    </citation>
    <scope>NUCLEOTIDE SEQUENCE</scope>
    <source>
        <strain evidence="2">NBRC 108769</strain>
    </source>
</reference>
<accession>A0AA37SPA3</accession>
<reference evidence="2" key="2">
    <citation type="submission" date="2023-01" db="EMBL/GenBank/DDBJ databases">
        <title>Draft genome sequence of Portibacter lacus strain NBRC 108769.</title>
        <authorList>
            <person name="Sun Q."/>
            <person name="Mori K."/>
        </authorList>
    </citation>
    <scope>NUCLEOTIDE SEQUENCE</scope>
    <source>
        <strain evidence="2">NBRC 108769</strain>
    </source>
</reference>
<comment type="caution">
    <text evidence="2">The sequence shown here is derived from an EMBL/GenBank/DDBJ whole genome shotgun (WGS) entry which is preliminary data.</text>
</comment>
<dbReference type="Pfam" id="PF18962">
    <property type="entry name" value="Por_Secre_tail"/>
    <property type="match status" value="1"/>
</dbReference>
<name>A0AA37SPA3_9BACT</name>